<dbReference type="InterPro" id="IPR016181">
    <property type="entry name" value="Acyl_CoA_acyltransferase"/>
</dbReference>
<feature type="domain" description="N-acetyltransferase" evidence="1">
    <location>
        <begin position="11"/>
        <end position="174"/>
    </location>
</feature>
<dbReference type="EMBL" id="LT629774">
    <property type="protein sequence ID" value="SDR86476.1"/>
    <property type="molecule type" value="Genomic_DNA"/>
</dbReference>
<protein>
    <submittedName>
        <fullName evidence="2">Acetyltransferase (GNAT) domain-containing protein</fullName>
    </submittedName>
</protein>
<dbReference type="PROSITE" id="PS51186">
    <property type="entry name" value="GNAT"/>
    <property type="match status" value="1"/>
</dbReference>
<evidence type="ECO:0000313" key="3">
    <source>
        <dbReference type="Proteomes" id="UP000198963"/>
    </source>
</evidence>
<dbReference type="InterPro" id="IPR000182">
    <property type="entry name" value="GNAT_dom"/>
</dbReference>
<gene>
    <name evidence="2" type="ORF">SAMN04489797_0327</name>
</gene>
<dbReference type="STRING" id="1249933.SAMN04489797_0327"/>
<accession>A0A1H1MIC0</accession>
<dbReference type="PANTHER" id="PTHR43792">
    <property type="entry name" value="GNAT FAMILY, PUTATIVE (AFU_ORTHOLOGUE AFUA_3G00765)-RELATED-RELATED"/>
    <property type="match status" value="1"/>
</dbReference>
<organism evidence="2 3">
    <name type="scientific">Winogradskyella sediminis</name>
    <dbReference type="NCBI Taxonomy" id="1382466"/>
    <lineage>
        <taxon>Bacteria</taxon>
        <taxon>Pseudomonadati</taxon>
        <taxon>Bacteroidota</taxon>
        <taxon>Flavobacteriia</taxon>
        <taxon>Flavobacteriales</taxon>
        <taxon>Flavobacteriaceae</taxon>
        <taxon>Winogradskyella</taxon>
    </lineage>
</organism>
<dbReference type="Pfam" id="PF13302">
    <property type="entry name" value="Acetyltransf_3"/>
    <property type="match status" value="1"/>
</dbReference>
<keyword evidence="2" id="KW-0808">Transferase</keyword>
<dbReference type="InterPro" id="IPR051531">
    <property type="entry name" value="N-acetyltransferase"/>
</dbReference>
<dbReference type="GO" id="GO:0016747">
    <property type="term" value="F:acyltransferase activity, transferring groups other than amino-acyl groups"/>
    <property type="evidence" value="ECO:0007669"/>
    <property type="project" value="InterPro"/>
</dbReference>
<dbReference type="AlphaFoldDB" id="A0A1H1MIC0"/>
<dbReference type="Proteomes" id="UP000198963">
    <property type="component" value="Chromosome I"/>
</dbReference>
<evidence type="ECO:0000313" key="2">
    <source>
        <dbReference type="EMBL" id="SDR86476.1"/>
    </source>
</evidence>
<reference evidence="2 3" key="1">
    <citation type="submission" date="2016-10" db="EMBL/GenBank/DDBJ databases">
        <authorList>
            <person name="Varghese N."/>
            <person name="Submissions S."/>
        </authorList>
    </citation>
    <scope>NUCLEOTIDE SEQUENCE [LARGE SCALE GENOMIC DNA]</scope>
    <source>
        <strain evidence="2 3">RHA_55</strain>
    </source>
</reference>
<keyword evidence="3" id="KW-1185">Reference proteome</keyword>
<evidence type="ECO:0000259" key="1">
    <source>
        <dbReference type="PROSITE" id="PS51186"/>
    </source>
</evidence>
<sequence length="175" mass="20086">MKFKPLETKRLILRPITTEDIQDFFELDSNPKVHLFLGNQPVKTIEESEAMVANILEQYKTNGLGRLAVVKKHTGEFMGWSGLKYEKNVRKEFNYYDIGYRLKEQFWGQGYATEAAIASLNYGFKDLQLKHIGAAADINHIASNTILKNIGMQPSGTFKFEDILCNWYDIKNPAM</sequence>
<dbReference type="RefSeq" id="WP_092443609.1">
    <property type="nucleotide sequence ID" value="NZ_LT629774.1"/>
</dbReference>
<proteinExistence type="predicted"/>
<dbReference type="SUPFAM" id="SSF55729">
    <property type="entry name" value="Acyl-CoA N-acyltransferases (Nat)"/>
    <property type="match status" value="1"/>
</dbReference>
<name>A0A1H1MIC0_9FLAO</name>
<dbReference type="PANTHER" id="PTHR43792:SF16">
    <property type="entry name" value="N-ACETYLTRANSFERASE DOMAIN-CONTAINING PROTEIN"/>
    <property type="match status" value="1"/>
</dbReference>
<dbReference type="Gene3D" id="3.40.630.30">
    <property type="match status" value="1"/>
</dbReference>